<proteinExistence type="predicted"/>
<dbReference type="Gene3D" id="3.40.50.150">
    <property type="entry name" value="Vaccinia Virus protein VP39"/>
    <property type="match status" value="1"/>
</dbReference>
<dbReference type="PROSITE" id="PS51683">
    <property type="entry name" value="SAM_OMT_II"/>
    <property type="match status" value="1"/>
</dbReference>
<evidence type="ECO:0000256" key="1">
    <source>
        <dbReference type="ARBA" id="ARBA00022603"/>
    </source>
</evidence>
<dbReference type="PANTHER" id="PTHR43712:SF2">
    <property type="entry name" value="O-METHYLTRANSFERASE CICE"/>
    <property type="match status" value="1"/>
</dbReference>
<dbReference type="GO" id="GO:0032259">
    <property type="term" value="P:methylation"/>
    <property type="evidence" value="ECO:0007669"/>
    <property type="project" value="UniProtKB-KW"/>
</dbReference>
<evidence type="ECO:0000256" key="2">
    <source>
        <dbReference type="ARBA" id="ARBA00022679"/>
    </source>
</evidence>
<dbReference type="PANTHER" id="PTHR43712">
    <property type="entry name" value="PUTATIVE (AFU_ORTHOLOGUE AFUA_4G14580)-RELATED"/>
    <property type="match status" value="1"/>
</dbReference>
<dbReference type="InterPro" id="IPR012967">
    <property type="entry name" value="COMT_dimerisation"/>
</dbReference>
<dbReference type="AlphaFoldDB" id="A0AAP2GJ67"/>
<keyword evidence="1 7" id="KW-0489">Methyltransferase</keyword>
<dbReference type="Gene3D" id="1.10.10.10">
    <property type="entry name" value="Winged helix-like DNA-binding domain superfamily/Winged helix DNA-binding domain"/>
    <property type="match status" value="1"/>
</dbReference>
<evidence type="ECO:0000256" key="4">
    <source>
        <dbReference type="PIRSR" id="PIRSR005739-1"/>
    </source>
</evidence>
<evidence type="ECO:0000256" key="3">
    <source>
        <dbReference type="ARBA" id="ARBA00022691"/>
    </source>
</evidence>
<dbReference type="InterPro" id="IPR001077">
    <property type="entry name" value="COMT_C"/>
</dbReference>
<dbReference type="InterPro" id="IPR029063">
    <property type="entry name" value="SAM-dependent_MTases_sf"/>
</dbReference>
<gene>
    <name evidence="7" type="ORF">KK083_12505</name>
</gene>
<keyword evidence="8" id="KW-1185">Reference proteome</keyword>
<evidence type="ECO:0000259" key="6">
    <source>
        <dbReference type="Pfam" id="PF08100"/>
    </source>
</evidence>
<feature type="domain" description="O-methyltransferase C-terminal" evidence="5">
    <location>
        <begin position="141"/>
        <end position="316"/>
    </location>
</feature>
<feature type="domain" description="O-methyltransferase dimerisation" evidence="6">
    <location>
        <begin position="25"/>
        <end position="95"/>
    </location>
</feature>
<dbReference type="Proteomes" id="UP001319200">
    <property type="component" value="Unassembled WGS sequence"/>
</dbReference>
<dbReference type="SUPFAM" id="SSF53335">
    <property type="entry name" value="S-adenosyl-L-methionine-dependent methyltransferases"/>
    <property type="match status" value="1"/>
</dbReference>
<name>A0AAP2GJ67_9BACT</name>
<dbReference type="CDD" id="cd02440">
    <property type="entry name" value="AdoMet_MTases"/>
    <property type="match status" value="1"/>
</dbReference>
<dbReference type="InterPro" id="IPR036390">
    <property type="entry name" value="WH_DNA-bd_sf"/>
</dbReference>
<protein>
    <submittedName>
        <fullName evidence="7">Methyltransferase domain-containing protein</fullName>
    </submittedName>
</protein>
<sequence>MAENLLEWLALKANLAPVPLVHTQVYFVFSRAILSAFNLEIFETMKRGPQTLHTIATTAGLDQRALRSLLEVLVAAGYLRYHDERYSLTRLSRKWCLKDSASGVAPQQEFNRIAWQWMDHLDVFLKTGASVRFHESFGPVEWKLYMEGMECLARSFSKTAVAMAPDLSGASAMLDVGGAHGIYAAAFCEKYPSLKATILDLPEAVETGSLILKKYYNGNRIVYRKGDATRDDFGEQCYDLVFVANVIHHLSDAETKELAAKARKALRVGGYLIIHEYLAPEGQGHAEITAATLNLFFGLTSASGCRTEAEIRKLCESGELKFLKSSRFIGTNGYAQMVFSRQTTARIAGTRDSGPTTSSVSIQR</sequence>
<dbReference type="EMBL" id="JAHESF010000010">
    <property type="protein sequence ID" value="MBT1697704.1"/>
    <property type="molecule type" value="Genomic_DNA"/>
</dbReference>
<dbReference type="PIRSF" id="PIRSF005739">
    <property type="entry name" value="O-mtase"/>
    <property type="match status" value="1"/>
</dbReference>
<dbReference type="InterPro" id="IPR036388">
    <property type="entry name" value="WH-like_DNA-bd_sf"/>
</dbReference>
<reference evidence="7 8" key="1">
    <citation type="submission" date="2021-05" db="EMBL/GenBank/DDBJ databases">
        <title>A Polyphasic approach of four new species of the genus Ohtaekwangia: Ohtaekwangia histidinii sp. nov., Ohtaekwangia cretensis sp. nov., Ohtaekwangia indiensis sp. nov., Ohtaekwangia reichenbachii sp. nov. from diverse environment.</title>
        <authorList>
            <person name="Octaviana S."/>
        </authorList>
    </citation>
    <scope>NUCLEOTIDE SEQUENCE [LARGE SCALE GENOMIC DNA]</scope>
    <source>
        <strain evidence="7 8">PWU4</strain>
    </source>
</reference>
<evidence type="ECO:0000259" key="5">
    <source>
        <dbReference type="Pfam" id="PF00891"/>
    </source>
</evidence>
<comment type="caution">
    <text evidence="7">The sequence shown here is derived from an EMBL/GenBank/DDBJ whole genome shotgun (WGS) entry which is preliminary data.</text>
</comment>
<organism evidence="7 8">
    <name type="scientific">Chryseosolibacter histidini</name>
    <dbReference type="NCBI Taxonomy" id="2782349"/>
    <lineage>
        <taxon>Bacteria</taxon>
        <taxon>Pseudomonadati</taxon>
        <taxon>Bacteroidota</taxon>
        <taxon>Cytophagia</taxon>
        <taxon>Cytophagales</taxon>
        <taxon>Chryseotaleaceae</taxon>
        <taxon>Chryseosolibacter</taxon>
    </lineage>
</organism>
<dbReference type="Pfam" id="PF08100">
    <property type="entry name" value="Dimerisation"/>
    <property type="match status" value="1"/>
</dbReference>
<dbReference type="SUPFAM" id="SSF46785">
    <property type="entry name" value="Winged helix' DNA-binding domain"/>
    <property type="match status" value="1"/>
</dbReference>
<dbReference type="InterPro" id="IPR016461">
    <property type="entry name" value="COMT-like"/>
</dbReference>
<keyword evidence="2" id="KW-0808">Transferase</keyword>
<dbReference type="Pfam" id="PF00891">
    <property type="entry name" value="Methyltransf_2"/>
    <property type="match status" value="1"/>
</dbReference>
<evidence type="ECO:0000313" key="7">
    <source>
        <dbReference type="EMBL" id="MBT1697704.1"/>
    </source>
</evidence>
<evidence type="ECO:0000313" key="8">
    <source>
        <dbReference type="Proteomes" id="UP001319200"/>
    </source>
</evidence>
<dbReference type="GO" id="GO:0046983">
    <property type="term" value="F:protein dimerization activity"/>
    <property type="evidence" value="ECO:0007669"/>
    <property type="project" value="InterPro"/>
</dbReference>
<keyword evidence="3" id="KW-0949">S-adenosyl-L-methionine</keyword>
<feature type="active site" description="Proton acceptor" evidence="4">
    <location>
        <position position="248"/>
    </location>
</feature>
<accession>A0AAP2GJ67</accession>
<dbReference type="GO" id="GO:0008171">
    <property type="term" value="F:O-methyltransferase activity"/>
    <property type="evidence" value="ECO:0007669"/>
    <property type="project" value="InterPro"/>
</dbReference>